<accession>A0AA38UK47</accession>
<organism evidence="1 2">
    <name type="scientific">Lentinula raphanica</name>
    <dbReference type="NCBI Taxonomy" id="153919"/>
    <lineage>
        <taxon>Eukaryota</taxon>
        <taxon>Fungi</taxon>
        <taxon>Dikarya</taxon>
        <taxon>Basidiomycota</taxon>
        <taxon>Agaricomycotina</taxon>
        <taxon>Agaricomycetes</taxon>
        <taxon>Agaricomycetidae</taxon>
        <taxon>Agaricales</taxon>
        <taxon>Marasmiineae</taxon>
        <taxon>Omphalotaceae</taxon>
        <taxon>Lentinula</taxon>
    </lineage>
</organism>
<dbReference type="AlphaFoldDB" id="A0AA38UK47"/>
<comment type="caution">
    <text evidence="1">The sequence shown here is derived from an EMBL/GenBank/DDBJ whole genome shotgun (WGS) entry which is preliminary data.</text>
</comment>
<dbReference type="InterPro" id="IPR027706">
    <property type="entry name" value="PGP_Pase"/>
</dbReference>
<gene>
    <name evidence="1" type="ORF">F5878DRAFT_525941</name>
</gene>
<protein>
    <submittedName>
        <fullName evidence="1">HAD phosphatase</fullName>
    </submittedName>
</protein>
<evidence type="ECO:0000313" key="2">
    <source>
        <dbReference type="Proteomes" id="UP001163846"/>
    </source>
</evidence>
<dbReference type="EMBL" id="MU805955">
    <property type="protein sequence ID" value="KAJ3844320.1"/>
    <property type="molecule type" value="Genomic_DNA"/>
</dbReference>
<dbReference type="SUPFAM" id="SSF56784">
    <property type="entry name" value="HAD-like"/>
    <property type="match status" value="1"/>
</dbReference>
<proteinExistence type="predicted"/>
<sequence>MPLNVPGILAPLQFLVNPRIIVPNLSVKDIRYLDFNALKHAGYRGVVFDKDNCLTPPKEDNLVPDIEGAWKECREVFGEGNVIVVSNTAGAHVDAGGIQAESVRYHLGVPVLFHSSFKPAYSCVHQIRSYFRSLPKSIEDDELIVVGDRLLTDIVLASRLREKTFRDRFWSRSKSNLSSPDASKRVISKPDDATHALPTRTTLAVWTTGLWVKEATVMRFCERKLLEGVRKWVIAPAENRAEGKEVDRVSPMKNAEYDEDPLKRAFVREIPPPPPPRKRTILQSIVVFVQALQFRRSG</sequence>
<dbReference type="Gene3D" id="3.40.50.1000">
    <property type="entry name" value="HAD superfamily/HAD-like"/>
    <property type="match status" value="1"/>
</dbReference>
<dbReference type="Pfam" id="PF09419">
    <property type="entry name" value="PGP_phosphatase"/>
    <property type="match status" value="1"/>
</dbReference>
<dbReference type="GO" id="GO:0008962">
    <property type="term" value="F:phosphatidylglycerophosphatase activity"/>
    <property type="evidence" value="ECO:0007669"/>
    <property type="project" value="InterPro"/>
</dbReference>
<dbReference type="InterPro" id="IPR023214">
    <property type="entry name" value="HAD_sf"/>
</dbReference>
<reference evidence="1" key="1">
    <citation type="submission" date="2022-08" db="EMBL/GenBank/DDBJ databases">
        <authorList>
            <consortium name="DOE Joint Genome Institute"/>
            <person name="Min B."/>
            <person name="Riley R."/>
            <person name="Sierra-Patev S."/>
            <person name="Naranjo-Ortiz M."/>
            <person name="Looney B."/>
            <person name="Konkel Z."/>
            <person name="Slot J.C."/>
            <person name="Sakamoto Y."/>
            <person name="Steenwyk J.L."/>
            <person name="Rokas A."/>
            <person name="Carro J."/>
            <person name="Camarero S."/>
            <person name="Ferreira P."/>
            <person name="Molpeceres G."/>
            <person name="Ruiz-Duenas F.J."/>
            <person name="Serrano A."/>
            <person name="Henrissat B."/>
            <person name="Drula E."/>
            <person name="Hughes K.W."/>
            <person name="Mata J.L."/>
            <person name="Ishikawa N.K."/>
            <person name="Vargas-Isla R."/>
            <person name="Ushijima S."/>
            <person name="Smith C.A."/>
            <person name="Ahrendt S."/>
            <person name="Andreopoulos W."/>
            <person name="He G."/>
            <person name="Labutti K."/>
            <person name="Lipzen A."/>
            <person name="Ng V."/>
            <person name="Sandor L."/>
            <person name="Barry K."/>
            <person name="Martinez A.T."/>
            <person name="Xiao Y."/>
            <person name="Gibbons J.G."/>
            <person name="Terashima K."/>
            <person name="Hibbett D.S."/>
            <person name="Grigoriev I.V."/>
        </authorList>
    </citation>
    <scope>NUCLEOTIDE SEQUENCE</scope>
    <source>
        <strain evidence="1">TFB9207</strain>
    </source>
</reference>
<evidence type="ECO:0000313" key="1">
    <source>
        <dbReference type="EMBL" id="KAJ3844320.1"/>
    </source>
</evidence>
<dbReference type="InterPro" id="IPR036412">
    <property type="entry name" value="HAD-like_sf"/>
</dbReference>
<name>A0AA38UK47_9AGAR</name>
<keyword evidence="2" id="KW-1185">Reference proteome</keyword>
<dbReference type="Proteomes" id="UP001163846">
    <property type="component" value="Unassembled WGS sequence"/>
</dbReference>